<dbReference type="Proteomes" id="UP000760860">
    <property type="component" value="Unassembled WGS sequence"/>
</dbReference>
<dbReference type="EMBL" id="RCMK01001390">
    <property type="protein sequence ID" value="KAG2895260.1"/>
    <property type="molecule type" value="Genomic_DNA"/>
</dbReference>
<keyword evidence="2" id="KW-0812">Transmembrane</keyword>
<evidence type="ECO:0000313" key="7">
    <source>
        <dbReference type="EMBL" id="KAG3208421.1"/>
    </source>
</evidence>
<evidence type="ECO:0000256" key="2">
    <source>
        <dbReference type="SAM" id="Phobius"/>
    </source>
</evidence>
<dbReference type="Proteomes" id="UP000735874">
    <property type="component" value="Unassembled WGS sequence"/>
</dbReference>
<evidence type="ECO:0000313" key="5">
    <source>
        <dbReference type="EMBL" id="KAG2885417.1"/>
    </source>
</evidence>
<feature type="transmembrane region" description="Helical" evidence="2">
    <location>
        <begin position="50"/>
        <end position="71"/>
    </location>
</feature>
<evidence type="ECO:0000313" key="8">
    <source>
        <dbReference type="Proteomes" id="UP000760860"/>
    </source>
</evidence>
<dbReference type="EMBL" id="RCMI01001420">
    <property type="protein sequence ID" value="KAG2885417.1"/>
    <property type="molecule type" value="Genomic_DNA"/>
</dbReference>
<proteinExistence type="predicted"/>
<dbReference type="EMBL" id="RCMV01001479">
    <property type="protein sequence ID" value="KAG3208421.1"/>
    <property type="molecule type" value="Genomic_DNA"/>
</dbReference>
<keyword evidence="1" id="KW-0813">Transport</keyword>
<dbReference type="Pfam" id="PF06422">
    <property type="entry name" value="PDR_CDR"/>
    <property type="match status" value="1"/>
</dbReference>
<evidence type="ECO:0000313" key="4">
    <source>
        <dbReference type="EMBL" id="KAG2830086.1"/>
    </source>
</evidence>
<protein>
    <recommendedName>
        <fullName evidence="3">CDR ABC transporter domain-containing protein</fullName>
    </recommendedName>
</protein>
<dbReference type="Proteomes" id="UP000736787">
    <property type="component" value="Unassembled WGS sequence"/>
</dbReference>
<dbReference type="GO" id="GO:0042626">
    <property type="term" value="F:ATPase-coupled transmembrane transporter activity"/>
    <property type="evidence" value="ECO:0007669"/>
    <property type="project" value="InterPro"/>
</dbReference>
<dbReference type="EMBL" id="RCMG01001329">
    <property type="protein sequence ID" value="KAG2830086.1"/>
    <property type="molecule type" value="Genomic_DNA"/>
</dbReference>
<evidence type="ECO:0000259" key="3">
    <source>
        <dbReference type="Pfam" id="PF06422"/>
    </source>
</evidence>
<sequence>MVFADCPDGTSSNIGCQVLKNAPPTVGNISLKQYVEHAFDMKSDHIPRNVVILGIIIVVFRLLALISLRYISHLKR</sequence>
<organism evidence="7 8">
    <name type="scientific">Phytophthora cactorum</name>
    <dbReference type="NCBI Taxonomy" id="29920"/>
    <lineage>
        <taxon>Eukaryota</taxon>
        <taxon>Sar</taxon>
        <taxon>Stramenopiles</taxon>
        <taxon>Oomycota</taxon>
        <taxon>Peronosporomycetes</taxon>
        <taxon>Peronosporales</taxon>
        <taxon>Peronosporaceae</taxon>
        <taxon>Phytophthora</taxon>
    </lineage>
</organism>
<feature type="domain" description="CDR ABC transporter" evidence="3">
    <location>
        <begin position="10"/>
        <end position="73"/>
    </location>
</feature>
<gene>
    <name evidence="4" type="ORF">PC113_g21165</name>
    <name evidence="5" type="ORF">PC115_g21016</name>
    <name evidence="6" type="ORF">PC117_g23285</name>
    <name evidence="7" type="ORF">PC129_g20553</name>
</gene>
<dbReference type="GO" id="GO:0016020">
    <property type="term" value="C:membrane"/>
    <property type="evidence" value="ECO:0007669"/>
    <property type="project" value="InterPro"/>
</dbReference>
<dbReference type="AlphaFoldDB" id="A0A8T1H8E9"/>
<comment type="caution">
    <text evidence="7">The sequence shown here is derived from an EMBL/GenBank/DDBJ whole genome shotgun (WGS) entry which is preliminary data.</text>
</comment>
<keyword evidence="2" id="KW-1133">Transmembrane helix</keyword>
<dbReference type="InterPro" id="IPR010929">
    <property type="entry name" value="PDR_CDR_ABC"/>
</dbReference>
<evidence type="ECO:0000256" key="1">
    <source>
        <dbReference type="ARBA" id="ARBA00022448"/>
    </source>
</evidence>
<accession>A0A8T1H8E9</accession>
<reference evidence="7" key="1">
    <citation type="submission" date="2018-05" db="EMBL/GenBank/DDBJ databases">
        <title>Effector identification in a new, highly contiguous assembly of the strawberry crown rot pathogen Phytophthora cactorum.</title>
        <authorList>
            <person name="Armitage A.D."/>
            <person name="Nellist C.F."/>
            <person name="Bates H."/>
            <person name="Vickerstaff R.J."/>
            <person name="Harrison R.J."/>
        </authorList>
    </citation>
    <scope>NUCLEOTIDE SEQUENCE</scope>
    <source>
        <strain evidence="4">15-7</strain>
        <strain evidence="5">4032</strain>
        <strain evidence="6">4040</strain>
        <strain evidence="7">P421</strain>
    </source>
</reference>
<evidence type="ECO:0000313" key="6">
    <source>
        <dbReference type="EMBL" id="KAG2895260.1"/>
    </source>
</evidence>
<dbReference type="Proteomes" id="UP000774804">
    <property type="component" value="Unassembled WGS sequence"/>
</dbReference>
<keyword evidence="2" id="KW-0472">Membrane</keyword>
<dbReference type="GO" id="GO:0005524">
    <property type="term" value="F:ATP binding"/>
    <property type="evidence" value="ECO:0007669"/>
    <property type="project" value="InterPro"/>
</dbReference>
<name>A0A8T1H8E9_9STRA</name>